<evidence type="ECO:0000256" key="2">
    <source>
        <dbReference type="ARBA" id="ARBA00007163"/>
    </source>
</evidence>
<evidence type="ECO:0000256" key="3">
    <source>
        <dbReference type="ARBA" id="ARBA00023015"/>
    </source>
</evidence>
<sequence>MALQQASPVPKFEASPTESFISLPGDNYPPLFAPSTPSSTINPIDMMTPQSFSEDQQTPQLPAIKEETVASPAPEDIPASSEKKQTKKRKSWGQVLPEPKTNLPPRKRAKTEDEKEQRRVERVLRNRRAAQSSRERKRLEVEALELRNKELEEMLNNAKLANYALVEELNRFRRDTGVVTRSSSPLNPLRDAPLSLSPELFSSQDGHNPLKDAAHLVDELINSTANPTVNPASLSPALSPVPDETQADEASKEEQSSEQYLATSPDLTQHPAEVLSDLQCHKSAKVPKSFQDSQTPMSPYLVWALQLRMMLLSASAILSACQRPLTQIAMSSKAGFSLLPAPQLLTTIIWLVTLPPASRVSQPSTPSTSTTSSTTRPTMSPLTLWQRATMPLRTTASSPKSMTLRFKSLKKILSSSPNLARPLMDATMEALRLVSEGCDSRVGDIGSESSATRDQVSELTQCLRGIVLPSREVLMTLLWALKVEERKIQRRNDEKPQLESGTPEYQSSHTKTFVLKVSGMKRSTQLDGRMANKRSRLA</sequence>
<name>A0A1Y1K7N4_PHOPY</name>
<dbReference type="GO" id="GO:0000981">
    <property type="term" value="F:DNA-binding transcription factor activity, RNA polymerase II-specific"/>
    <property type="evidence" value="ECO:0007669"/>
    <property type="project" value="InterPro"/>
</dbReference>
<keyword evidence="5" id="KW-0804">Transcription</keyword>
<feature type="region of interest" description="Disordered" evidence="7">
    <location>
        <begin position="1"/>
        <end position="137"/>
    </location>
</feature>
<dbReference type="InterPro" id="IPR044280">
    <property type="entry name" value="Hac1/HY5"/>
</dbReference>
<evidence type="ECO:0000256" key="1">
    <source>
        <dbReference type="ARBA" id="ARBA00004123"/>
    </source>
</evidence>
<feature type="domain" description="BZIP" evidence="8">
    <location>
        <begin position="116"/>
        <end position="173"/>
    </location>
</feature>
<dbReference type="EMBL" id="GEZM01089866">
    <property type="protein sequence ID" value="JAV57413.1"/>
    <property type="molecule type" value="Transcribed_RNA"/>
</dbReference>
<evidence type="ECO:0000259" key="8">
    <source>
        <dbReference type="PROSITE" id="PS50217"/>
    </source>
</evidence>
<reference evidence="9" key="1">
    <citation type="journal article" date="2016" name="Sci. Rep.">
        <title>Molecular characterization of firefly nuptial gifts: a multi-omics approach sheds light on postcopulatory sexual selection.</title>
        <authorList>
            <person name="Al-Wathiqui N."/>
            <person name="Fallon T.R."/>
            <person name="South A."/>
            <person name="Weng J.K."/>
            <person name="Lewis S.M."/>
        </authorList>
    </citation>
    <scope>NUCLEOTIDE SEQUENCE</scope>
</reference>
<organism evidence="9">
    <name type="scientific">Photinus pyralis</name>
    <name type="common">Common eastern firefly</name>
    <name type="synonym">Lampyris pyralis</name>
    <dbReference type="NCBI Taxonomy" id="7054"/>
    <lineage>
        <taxon>Eukaryota</taxon>
        <taxon>Metazoa</taxon>
        <taxon>Ecdysozoa</taxon>
        <taxon>Arthropoda</taxon>
        <taxon>Hexapoda</taxon>
        <taxon>Insecta</taxon>
        <taxon>Pterygota</taxon>
        <taxon>Neoptera</taxon>
        <taxon>Endopterygota</taxon>
        <taxon>Coleoptera</taxon>
        <taxon>Polyphaga</taxon>
        <taxon>Elateriformia</taxon>
        <taxon>Elateroidea</taxon>
        <taxon>Lampyridae</taxon>
        <taxon>Lampyrinae</taxon>
        <taxon>Photinus</taxon>
    </lineage>
</organism>
<dbReference type="PROSITE" id="PS50217">
    <property type="entry name" value="BZIP"/>
    <property type="match status" value="1"/>
</dbReference>
<accession>A0A1Y1K7N4</accession>
<evidence type="ECO:0000256" key="4">
    <source>
        <dbReference type="ARBA" id="ARBA00023125"/>
    </source>
</evidence>
<feature type="compositionally biased region" description="Basic and acidic residues" evidence="7">
    <location>
        <begin position="110"/>
        <end position="124"/>
    </location>
</feature>
<keyword evidence="3" id="KW-0805">Transcription regulation</keyword>
<evidence type="ECO:0000313" key="9">
    <source>
        <dbReference type="EMBL" id="JAV57413.1"/>
    </source>
</evidence>
<keyword evidence="6" id="KW-0539">Nucleus</keyword>
<feature type="compositionally biased region" description="Polar residues" evidence="7">
    <location>
        <begin position="499"/>
        <end position="511"/>
    </location>
</feature>
<dbReference type="PANTHER" id="PTHR46714">
    <property type="entry name" value="TRANSCRIPTIONAL ACTIVATOR HAC1"/>
    <property type="match status" value="1"/>
</dbReference>
<comment type="subcellular location">
    <subcellularLocation>
        <location evidence="1">Nucleus</location>
    </subcellularLocation>
</comment>
<dbReference type="AlphaFoldDB" id="A0A1Y1K7N4"/>
<keyword evidence="4" id="KW-0238">DNA-binding</keyword>
<proteinExistence type="inferred from homology"/>
<feature type="region of interest" description="Disordered" evidence="7">
    <location>
        <begin position="227"/>
        <end position="262"/>
    </location>
</feature>
<evidence type="ECO:0000256" key="5">
    <source>
        <dbReference type="ARBA" id="ARBA00023163"/>
    </source>
</evidence>
<evidence type="ECO:0000256" key="7">
    <source>
        <dbReference type="SAM" id="MobiDB-lite"/>
    </source>
</evidence>
<protein>
    <recommendedName>
        <fullName evidence="8">BZIP domain-containing protein</fullName>
    </recommendedName>
</protein>
<feature type="region of interest" description="Disordered" evidence="7">
    <location>
        <begin position="490"/>
        <end position="513"/>
    </location>
</feature>
<dbReference type="GO" id="GO:0005634">
    <property type="term" value="C:nucleus"/>
    <property type="evidence" value="ECO:0007669"/>
    <property type="project" value="UniProtKB-SubCell"/>
</dbReference>
<dbReference type="PANTHER" id="PTHR46714:SF6">
    <property type="entry name" value="TRANSCRIPTIONAL ACTIVATOR HAC1"/>
    <property type="match status" value="1"/>
</dbReference>
<evidence type="ECO:0000256" key="6">
    <source>
        <dbReference type="ARBA" id="ARBA00023242"/>
    </source>
</evidence>
<dbReference type="GO" id="GO:0045944">
    <property type="term" value="P:positive regulation of transcription by RNA polymerase II"/>
    <property type="evidence" value="ECO:0007669"/>
    <property type="project" value="InterPro"/>
</dbReference>
<comment type="similarity">
    <text evidence="2">Belongs to the bZIP family.</text>
</comment>
<dbReference type="GO" id="GO:0003677">
    <property type="term" value="F:DNA binding"/>
    <property type="evidence" value="ECO:0007669"/>
    <property type="project" value="UniProtKB-KW"/>
</dbReference>
<feature type="compositionally biased region" description="Low complexity" evidence="7">
    <location>
        <begin position="231"/>
        <end position="240"/>
    </location>
</feature>
<dbReference type="InterPro" id="IPR004827">
    <property type="entry name" value="bZIP"/>
</dbReference>
<feature type="region of interest" description="Disordered" evidence="7">
    <location>
        <begin position="358"/>
        <end position="378"/>
    </location>
</feature>
<feature type="compositionally biased region" description="Polar residues" evidence="7">
    <location>
        <begin position="35"/>
        <end position="60"/>
    </location>
</feature>